<dbReference type="InterPro" id="IPR058379">
    <property type="entry name" value="DUF8066"/>
</dbReference>
<sequence>MSGWSPPSLHRMVLVGLVPAYAVVVAYALFVHGTLLLGLLPGLIVACAYFLWRLLVALEAIADGVHRLADRQERD</sequence>
<dbReference type="Pfam" id="PF26262">
    <property type="entry name" value="DUF8066"/>
    <property type="match status" value="1"/>
</dbReference>
<dbReference type="RefSeq" id="WP_274325227.1">
    <property type="nucleotide sequence ID" value="NZ_CP118158.1"/>
</dbReference>
<evidence type="ECO:0000313" key="2">
    <source>
        <dbReference type="EMBL" id="MFC7139644.1"/>
    </source>
</evidence>
<keyword evidence="3" id="KW-1185">Reference proteome</keyword>
<proteinExistence type="predicted"/>
<feature type="transmembrane region" description="Helical" evidence="1">
    <location>
        <begin position="36"/>
        <end position="58"/>
    </location>
</feature>
<evidence type="ECO:0000313" key="3">
    <source>
        <dbReference type="Proteomes" id="UP001596432"/>
    </source>
</evidence>
<keyword evidence="1" id="KW-0812">Transmembrane</keyword>
<evidence type="ECO:0000256" key="1">
    <source>
        <dbReference type="SAM" id="Phobius"/>
    </source>
</evidence>
<reference evidence="2 3" key="1">
    <citation type="journal article" date="2019" name="Int. J. Syst. Evol. Microbiol.">
        <title>The Global Catalogue of Microorganisms (GCM) 10K type strain sequencing project: providing services to taxonomists for standard genome sequencing and annotation.</title>
        <authorList>
            <consortium name="The Broad Institute Genomics Platform"/>
            <consortium name="The Broad Institute Genome Sequencing Center for Infectious Disease"/>
            <person name="Wu L."/>
            <person name="Ma J."/>
        </authorList>
    </citation>
    <scope>NUCLEOTIDE SEQUENCE [LARGE SCALE GENOMIC DNA]</scope>
    <source>
        <strain evidence="2 3">XZYJT29</strain>
    </source>
</reference>
<protein>
    <submittedName>
        <fullName evidence="2">Uncharacterized protein</fullName>
    </submittedName>
</protein>
<dbReference type="GeneID" id="78819902"/>
<dbReference type="Proteomes" id="UP001596432">
    <property type="component" value="Unassembled WGS sequence"/>
</dbReference>
<gene>
    <name evidence="2" type="ORF">ACFQMA_07300</name>
</gene>
<dbReference type="EMBL" id="JBHTAS010000001">
    <property type="protein sequence ID" value="MFC7139644.1"/>
    <property type="molecule type" value="Genomic_DNA"/>
</dbReference>
<name>A0ABD5Y5J2_9EURY</name>
<feature type="transmembrane region" description="Helical" evidence="1">
    <location>
        <begin position="12"/>
        <end position="30"/>
    </location>
</feature>
<accession>A0ABD5Y5J2</accession>
<keyword evidence="1" id="KW-1133">Transmembrane helix</keyword>
<dbReference type="AlphaFoldDB" id="A0ABD5Y5J2"/>
<comment type="caution">
    <text evidence="2">The sequence shown here is derived from an EMBL/GenBank/DDBJ whole genome shotgun (WGS) entry which is preliminary data.</text>
</comment>
<keyword evidence="1" id="KW-0472">Membrane</keyword>
<organism evidence="2 3">
    <name type="scientific">Halosimplex aquaticum</name>
    <dbReference type="NCBI Taxonomy" id="3026162"/>
    <lineage>
        <taxon>Archaea</taxon>
        <taxon>Methanobacteriati</taxon>
        <taxon>Methanobacteriota</taxon>
        <taxon>Stenosarchaea group</taxon>
        <taxon>Halobacteria</taxon>
        <taxon>Halobacteriales</taxon>
        <taxon>Haloarculaceae</taxon>
        <taxon>Halosimplex</taxon>
    </lineage>
</organism>